<name>A0A4R9AB57_9MICO</name>
<dbReference type="EMBL" id="SOHE01000002">
    <property type="protein sequence ID" value="TFD56079.1"/>
    <property type="molecule type" value="Genomic_DNA"/>
</dbReference>
<reference evidence="1 2" key="1">
    <citation type="submission" date="2019-03" db="EMBL/GenBank/DDBJ databases">
        <title>Genomics of glacier-inhabiting Cryobacterium strains.</title>
        <authorList>
            <person name="Liu Q."/>
            <person name="Xin Y.-H."/>
        </authorList>
    </citation>
    <scope>NUCLEOTIDE SEQUENCE [LARGE SCALE GENOMIC DNA]</scope>
    <source>
        <strain evidence="1 2">Hh14</strain>
    </source>
</reference>
<dbReference type="OrthoDB" id="5195569at2"/>
<evidence type="ECO:0000313" key="1">
    <source>
        <dbReference type="EMBL" id="TFD56079.1"/>
    </source>
</evidence>
<dbReference type="Proteomes" id="UP000297447">
    <property type="component" value="Unassembled WGS sequence"/>
</dbReference>
<dbReference type="AlphaFoldDB" id="A0A4R9AB57"/>
<accession>A0A4R9AB57</accession>
<keyword evidence="2" id="KW-1185">Reference proteome</keyword>
<sequence length="102" mass="10616">MADLKVSTAILQLVGADLAAILTEFESAEGIAGSVAGATGQRELEERVVDFAGSWDDKRADMVEQITALVGQITAINNAFLQVDSELAQALEAAEQAPAIAN</sequence>
<evidence type="ECO:0008006" key="3">
    <source>
        <dbReference type="Google" id="ProtNLM"/>
    </source>
</evidence>
<proteinExistence type="predicted"/>
<gene>
    <name evidence="1" type="ORF">E3T55_00070</name>
</gene>
<protein>
    <recommendedName>
        <fullName evidence="3">WXG100 family type VII secretion target</fullName>
    </recommendedName>
</protein>
<dbReference type="RefSeq" id="WP_134517560.1">
    <property type="nucleotide sequence ID" value="NZ_SOHE01000002.1"/>
</dbReference>
<comment type="caution">
    <text evidence="1">The sequence shown here is derived from an EMBL/GenBank/DDBJ whole genome shotgun (WGS) entry which is preliminary data.</text>
</comment>
<evidence type="ECO:0000313" key="2">
    <source>
        <dbReference type="Proteomes" id="UP000297447"/>
    </source>
</evidence>
<organism evidence="1 2">
    <name type="scientific">Cryobacterium frigoriphilum</name>
    <dbReference type="NCBI Taxonomy" id="1259150"/>
    <lineage>
        <taxon>Bacteria</taxon>
        <taxon>Bacillati</taxon>
        <taxon>Actinomycetota</taxon>
        <taxon>Actinomycetes</taxon>
        <taxon>Micrococcales</taxon>
        <taxon>Microbacteriaceae</taxon>
        <taxon>Cryobacterium</taxon>
    </lineage>
</organism>